<feature type="region of interest" description="Disordered" evidence="1">
    <location>
        <begin position="1"/>
        <end position="54"/>
    </location>
</feature>
<reference evidence="2" key="1">
    <citation type="submission" date="2020-04" db="EMBL/GenBank/DDBJ databases">
        <authorList>
            <person name="Sombolestani A."/>
        </authorList>
    </citation>
    <scope>NUCLEOTIDE SEQUENCE</scope>
    <source>
        <strain evidence="2">R71697</strain>
    </source>
</reference>
<sequence length="628" mass="68345">MSDFSLIFPQTSGAQHHTISPAIGKTSPDQHDNSLSAPSSQGVSLNPHGMGSTQNLNTIRSINSNYSPHRQIDYWRDSPDLANIHQKIRNIAKSHGTSNDGTTIAASNIKLPVAISLMSVSDDDEGDNPPSPVTSGGGGSGGGVEAPPGQGDEVPVTGYNPGSGGLSNTGDGYTPPGNANGNLPPSPPEEIEVHARKVKVINGVQYLEGSKGLVTYVTHSGGYASLKISDLDNEINKAAQDIGDSEPDEKTIQSIYDYFSSEEHNINDVRSLYAHSDRIRDKVEKDYNDVLNRMSDADEMKKQLDSLGNNDNLNNTRFNLAHSDEATALYKNLISQVQDRVPSSNDDNWTNAQKDLVGKNGTYKQVRYDLAHFYGEAWVIDPYWQNMLGRPPTDAERGAVEDKLADTSTIQGMRVELAHSDLVINALAKAYEDETGQSLENPQNLIPTTNISDDMANKGLTLERIKSLLEVGAKLPAIDQNSPVGHYTPIEGLPTNAHQYTDGSGRVFGITENYSLRSVAEDGELHKTDDKLSLNFMHLMHDTLGHGGKFDAQRDNNLQVSYKGLVDNANYNVGVWGAAVGLLDGEIEALGLLYIVKNDLHVEAFSTLQRDLPLWIEGYNDYKSGYIK</sequence>
<organism evidence="2 3">
    <name type="scientific">Gluconobacter japonicus</name>
    <dbReference type="NCBI Taxonomy" id="376620"/>
    <lineage>
        <taxon>Bacteria</taxon>
        <taxon>Pseudomonadati</taxon>
        <taxon>Pseudomonadota</taxon>
        <taxon>Alphaproteobacteria</taxon>
        <taxon>Acetobacterales</taxon>
        <taxon>Acetobacteraceae</taxon>
        <taxon>Gluconobacter</taxon>
    </lineage>
</organism>
<feature type="compositionally biased region" description="Polar residues" evidence="1">
    <location>
        <begin position="8"/>
        <end position="18"/>
    </location>
</feature>
<dbReference type="Proteomes" id="UP000661006">
    <property type="component" value="Unassembled WGS sequence"/>
</dbReference>
<evidence type="ECO:0000313" key="2">
    <source>
        <dbReference type="EMBL" id="MBF0871884.1"/>
    </source>
</evidence>
<dbReference type="AlphaFoldDB" id="A0A9Q2FN26"/>
<comment type="caution">
    <text evidence="2">The sequence shown here is derived from an EMBL/GenBank/DDBJ whole genome shotgun (WGS) entry which is preliminary data.</text>
</comment>
<proteinExistence type="predicted"/>
<feature type="region of interest" description="Disordered" evidence="1">
    <location>
        <begin position="120"/>
        <end position="189"/>
    </location>
</feature>
<evidence type="ECO:0000256" key="1">
    <source>
        <dbReference type="SAM" id="MobiDB-lite"/>
    </source>
</evidence>
<feature type="compositionally biased region" description="Polar residues" evidence="1">
    <location>
        <begin position="33"/>
        <end position="44"/>
    </location>
</feature>
<gene>
    <name evidence="2" type="ORF">HKD32_13690</name>
</gene>
<feature type="compositionally biased region" description="Gly residues" evidence="1">
    <location>
        <begin position="135"/>
        <end position="144"/>
    </location>
</feature>
<dbReference type="EMBL" id="JABCQN010000009">
    <property type="protein sequence ID" value="MBF0871884.1"/>
    <property type="molecule type" value="Genomic_DNA"/>
</dbReference>
<dbReference type="RefSeq" id="WP_194258272.1">
    <property type="nucleotide sequence ID" value="NZ_JABCQN010000009.1"/>
</dbReference>
<accession>A0A9Q2FN26</accession>
<reference evidence="2" key="2">
    <citation type="submission" date="2020-11" db="EMBL/GenBank/DDBJ databases">
        <title>Description of novel Gluconobacter species.</title>
        <authorList>
            <person name="Cleenwerck I."/>
            <person name="Cnockaert M."/>
            <person name="Borremans W."/>
            <person name="Wieme A.D."/>
            <person name="De Vuyst L."/>
            <person name="Vandamme P."/>
        </authorList>
    </citation>
    <scope>NUCLEOTIDE SEQUENCE</scope>
    <source>
        <strain evidence="2">R71697</strain>
    </source>
</reference>
<name>A0A9Q2FN26_GLUJA</name>
<evidence type="ECO:0000313" key="3">
    <source>
        <dbReference type="Proteomes" id="UP000661006"/>
    </source>
</evidence>
<feature type="compositionally biased region" description="Polar residues" evidence="1">
    <location>
        <begin position="168"/>
        <end position="183"/>
    </location>
</feature>
<dbReference type="GeneID" id="81475749"/>
<protein>
    <submittedName>
        <fullName evidence="2">Uncharacterized protein</fullName>
    </submittedName>
</protein>